<sequence>MMVVIPLSNRTVGIQKKFFIGISFLCPIFEKRQG</sequence>
<gene>
    <name evidence="1" type="ORF">CLOBOL_05535</name>
</gene>
<reference evidence="1 2" key="1">
    <citation type="submission" date="2007-08" db="EMBL/GenBank/DDBJ databases">
        <authorList>
            <person name="Fulton L."/>
            <person name="Clifton S."/>
            <person name="Fulton B."/>
            <person name="Xu J."/>
            <person name="Minx P."/>
            <person name="Pepin K.H."/>
            <person name="Johnson M."/>
            <person name="Thiruvilangam P."/>
            <person name="Bhonagiri V."/>
            <person name="Nash W.E."/>
            <person name="Mardis E.R."/>
            <person name="Wilson R.K."/>
        </authorList>
    </citation>
    <scope>NUCLEOTIDE SEQUENCE [LARGE SCALE GENOMIC DNA]</scope>
    <source>
        <strain evidence="2">ATCC BAA-613 / DSM 15670 / CCUG 46953 / JCM 12243 / WAL 16351</strain>
    </source>
</reference>
<proteinExistence type="predicted"/>
<dbReference type="AlphaFoldDB" id="A8RZZ1"/>
<protein>
    <submittedName>
        <fullName evidence="1">Uncharacterized protein</fullName>
    </submittedName>
</protein>
<dbReference type="PaxDb" id="411902-CLOBOL_05535"/>
<dbReference type="EMBL" id="ABCC02000041">
    <property type="protein sequence ID" value="EDP14143.1"/>
    <property type="molecule type" value="Genomic_DNA"/>
</dbReference>
<organism evidence="1 2">
    <name type="scientific">Enterocloster bolteae (strain ATCC BAA-613 / DSM 15670 / CCUG 46953 / JCM 12243 / WAL 16351)</name>
    <name type="common">Clostridium bolteae</name>
    <dbReference type="NCBI Taxonomy" id="411902"/>
    <lineage>
        <taxon>Bacteria</taxon>
        <taxon>Bacillati</taxon>
        <taxon>Bacillota</taxon>
        <taxon>Clostridia</taxon>
        <taxon>Lachnospirales</taxon>
        <taxon>Lachnospiraceae</taxon>
        <taxon>Enterocloster</taxon>
    </lineage>
</organism>
<evidence type="ECO:0000313" key="1">
    <source>
        <dbReference type="EMBL" id="EDP14143.1"/>
    </source>
</evidence>
<name>A8RZZ1_ENTBW</name>
<comment type="caution">
    <text evidence="1">The sequence shown here is derived from an EMBL/GenBank/DDBJ whole genome shotgun (WGS) entry which is preliminary data.</text>
</comment>
<dbReference type="HOGENOM" id="CLU_3372975_0_0_9"/>
<evidence type="ECO:0000313" key="2">
    <source>
        <dbReference type="Proteomes" id="UP000005396"/>
    </source>
</evidence>
<accession>A8RZZ1</accession>
<reference evidence="1 2" key="2">
    <citation type="submission" date="2007-09" db="EMBL/GenBank/DDBJ databases">
        <title>Draft genome sequence of Clostridium bolteae (ATCC BAA-613).</title>
        <authorList>
            <person name="Sudarsanam P."/>
            <person name="Ley R."/>
            <person name="Guruge J."/>
            <person name="Turnbaugh P.J."/>
            <person name="Mahowald M."/>
            <person name="Liep D."/>
            <person name="Gordon J."/>
        </authorList>
    </citation>
    <scope>NUCLEOTIDE SEQUENCE [LARGE SCALE GENOMIC DNA]</scope>
    <source>
        <strain evidence="2">ATCC BAA-613 / DSM 15670 / CCUG 46953 / JCM 12243 / WAL 16351</strain>
    </source>
</reference>
<dbReference type="Proteomes" id="UP000005396">
    <property type="component" value="Unassembled WGS sequence"/>
</dbReference>